<name>A0ABP9MCV9_9MICO</name>
<accession>A0ABP9MCV9</accession>
<evidence type="ECO:0000256" key="2">
    <source>
        <dbReference type="ARBA" id="ARBA00022723"/>
    </source>
</evidence>
<feature type="domain" description="Fumarylacetoacetase-like C-terminal" evidence="3">
    <location>
        <begin position="90"/>
        <end position="320"/>
    </location>
</feature>
<dbReference type="Pfam" id="PF01557">
    <property type="entry name" value="FAA_hydrolase"/>
    <property type="match status" value="1"/>
</dbReference>
<dbReference type="InterPro" id="IPR051121">
    <property type="entry name" value="FAH"/>
</dbReference>
<keyword evidence="2" id="KW-0479">Metal-binding</keyword>
<protein>
    <submittedName>
        <fullName evidence="4">Fumarylacetoacetate hydrolase family protein</fullName>
    </submittedName>
</protein>
<dbReference type="Proteomes" id="UP001501407">
    <property type="component" value="Unassembled WGS sequence"/>
</dbReference>
<dbReference type="GO" id="GO:0016787">
    <property type="term" value="F:hydrolase activity"/>
    <property type="evidence" value="ECO:0007669"/>
    <property type="project" value="UniProtKB-KW"/>
</dbReference>
<evidence type="ECO:0000259" key="3">
    <source>
        <dbReference type="Pfam" id="PF01557"/>
    </source>
</evidence>
<evidence type="ECO:0000256" key="1">
    <source>
        <dbReference type="ARBA" id="ARBA00010211"/>
    </source>
</evidence>
<dbReference type="InterPro" id="IPR036663">
    <property type="entry name" value="Fumarylacetoacetase_C_sf"/>
</dbReference>
<reference evidence="5" key="1">
    <citation type="journal article" date="2019" name="Int. J. Syst. Evol. Microbiol.">
        <title>The Global Catalogue of Microorganisms (GCM) 10K type strain sequencing project: providing services to taxonomists for standard genome sequencing and annotation.</title>
        <authorList>
            <consortium name="The Broad Institute Genomics Platform"/>
            <consortium name="The Broad Institute Genome Sequencing Center for Infectious Disease"/>
            <person name="Wu L."/>
            <person name="Ma J."/>
        </authorList>
    </citation>
    <scope>NUCLEOTIDE SEQUENCE [LARGE SCALE GENOMIC DNA]</scope>
    <source>
        <strain evidence="5">JCM 18959</strain>
    </source>
</reference>
<gene>
    <name evidence="4" type="ORF">GCM10025760_20550</name>
</gene>
<organism evidence="4 5">
    <name type="scientific">Microbacterium yannicii</name>
    <dbReference type="NCBI Taxonomy" id="671622"/>
    <lineage>
        <taxon>Bacteria</taxon>
        <taxon>Bacillati</taxon>
        <taxon>Actinomycetota</taxon>
        <taxon>Actinomycetes</taxon>
        <taxon>Micrococcales</taxon>
        <taxon>Microbacteriaceae</taxon>
        <taxon>Microbacterium</taxon>
    </lineage>
</organism>
<dbReference type="PANTHER" id="PTHR42796">
    <property type="entry name" value="FUMARYLACETOACETATE HYDROLASE DOMAIN-CONTAINING PROTEIN 2A-RELATED"/>
    <property type="match status" value="1"/>
</dbReference>
<dbReference type="RefSeq" id="WP_194414777.1">
    <property type="nucleotide sequence ID" value="NZ_BAABKZ010000002.1"/>
</dbReference>
<keyword evidence="4" id="KW-0378">Hydrolase</keyword>
<evidence type="ECO:0000313" key="5">
    <source>
        <dbReference type="Proteomes" id="UP001501407"/>
    </source>
</evidence>
<dbReference type="PANTHER" id="PTHR42796:SF4">
    <property type="entry name" value="FUMARYLACETOACETATE HYDROLASE DOMAIN-CONTAINING PROTEIN 2A"/>
    <property type="match status" value="1"/>
</dbReference>
<dbReference type="SUPFAM" id="SSF56529">
    <property type="entry name" value="FAH"/>
    <property type="match status" value="1"/>
</dbReference>
<proteinExistence type="inferred from homology"/>
<dbReference type="EMBL" id="BAABKZ010000002">
    <property type="protein sequence ID" value="GAA5092216.1"/>
    <property type="molecule type" value="Genomic_DNA"/>
</dbReference>
<comment type="caution">
    <text evidence="4">The sequence shown here is derived from an EMBL/GenBank/DDBJ whole genome shotgun (WGS) entry which is preliminary data.</text>
</comment>
<comment type="similarity">
    <text evidence="1">Belongs to the FAH family.</text>
</comment>
<dbReference type="Gene3D" id="3.90.850.10">
    <property type="entry name" value="Fumarylacetoacetase-like, C-terminal domain"/>
    <property type="match status" value="1"/>
</dbReference>
<dbReference type="InterPro" id="IPR011234">
    <property type="entry name" value="Fumarylacetoacetase-like_C"/>
</dbReference>
<keyword evidence="5" id="KW-1185">Reference proteome</keyword>
<evidence type="ECO:0000313" key="4">
    <source>
        <dbReference type="EMBL" id="GAA5092216.1"/>
    </source>
</evidence>
<sequence>MTPNVTTAVAPEAFGLGTFAASGQTFVGMLRDGVVHDTRPVLGRDATIRSLLQDWDAAIDTLIEVAPSLTSGISLEALEVLPPVQPAGQILCAGANYRVHVEQIVQSTLRNAGDPRSDEELHAFALETVERQAQTDPFMFVGLPSAVSGAHDDVILWTPGEQHDWELELGVILKTAAHRISPEESFDNIAGYVMSNDITVRDVMSRSNVPLTDFVTSKNRPTYFPTGPVILPSRFVSDYRRLRITLKVNGETMQDELVADIIHGVEKCVSYASHSARLSAGDMILTGSPAGNAGKHGNRWLRPGDVMEASITGLGTQVTRCVAPPQ</sequence>